<dbReference type="PROSITE" id="PS51186">
    <property type="entry name" value="GNAT"/>
    <property type="match status" value="1"/>
</dbReference>
<organism evidence="2 3">
    <name type="scientific">Cohnella hongkongensis</name>
    <dbReference type="NCBI Taxonomy" id="178337"/>
    <lineage>
        <taxon>Bacteria</taxon>
        <taxon>Bacillati</taxon>
        <taxon>Bacillota</taxon>
        <taxon>Bacilli</taxon>
        <taxon>Bacillales</taxon>
        <taxon>Paenibacillaceae</taxon>
        <taxon>Cohnella</taxon>
    </lineage>
</organism>
<dbReference type="Gene3D" id="3.40.630.30">
    <property type="match status" value="1"/>
</dbReference>
<feature type="domain" description="N-acetyltransferase" evidence="1">
    <location>
        <begin position="1"/>
        <end position="154"/>
    </location>
</feature>
<dbReference type="RefSeq" id="WP_378102702.1">
    <property type="nucleotide sequence ID" value="NZ_JBHSEP010000033.1"/>
</dbReference>
<evidence type="ECO:0000313" key="2">
    <source>
        <dbReference type="EMBL" id="MFC4601932.1"/>
    </source>
</evidence>
<dbReference type="Pfam" id="PF13508">
    <property type="entry name" value="Acetyltransf_7"/>
    <property type="match status" value="1"/>
</dbReference>
<dbReference type="Proteomes" id="UP001596028">
    <property type="component" value="Unassembled WGS sequence"/>
</dbReference>
<sequence>MEIVPLDIRLQETAEEVWSLQHPAYRTEAALIGVADLPPLQDTIQSLQSCGESFLGCRNGEGELVGAVSYESEGAGRFGICRMMVHPDCMRQGIGSRLLDVLLASEPGATVWEVTAEVRNFPALRLYEKYGFQPVETIRPIPGIEMIRLERRRNGETGRSPSPT</sequence>
<comment type="caution">
    <text evidence="2">The sequence shown here is derived from an EMBL/GenBank/DDBJ whole genome shotgun (WGS) entry which is preliminary data.</text>
</comment>
<dbReference type="GO" id="GO:0016746">
    <property type="term" value="F:acyltransferase activity"/>
    <property type="evidence" value="ECO:0007669"/>
    <property type="project" value="UniProtKB-KW"/>
</dbReference>
<dbReference type="InterPro" id="IPR000182">
    <property type="entry name" value="GNAT_dom"/>
</dbReference>
<dbReference type="EC" id="2.3.1.-" evidence="2"/>
<evidence type="ECO:0000259" key="1">
    <source>
        <dbReference type="PROSITE" id="PS51186"/>
    </source>
</evidence>
<gene>
    <name evidence="2" type="ORF">ACFO3S_27095</name>
</gene>
<name>A0ABV9FJQ2_9BACL</name>
<evidence type="ECO:0000313" key="3">
    <source>
        <dbReference type="Proteomes" id="UP001596028"/>
    </source>
</evidence>
<keyword evidence="2" id="KW-0012">Acyltransferase</keyword>
<accession>A0ABV9FJQ2</accession>
<keyword evidence="2" id="KW-0808">Transferase</keyword>
<keyword evidence="3" id="KW-1185">Reference proteome</keyword>
<dbReference type="EMBL" id="JBHSEP010000033">
    <property type="protein sequence ID" value="MFC4601932.1"/>
    <property type="molecule type" value="Genomic_DNA"/>
</dbReference>
<dbReference type="CDD" id="cd04301">
    <property type="entry name" value="NAT_SF"/>
    <property type="match status" value="1"/>
</dbReference>
<dbReference type="SUPFAM" id="SSF55729">
    <property type="entry name" value="Acyl-CoA N-acyltransferases (Nat)"/>
    <property type="match status" value="1"/>
</dbReference>
<reference evidence="3" key="1">
    <citation type="journal article" date="2019" name="Int. J. Syst. Evol. Microbiol.">
        <title>The Global Catalogue of Microorganisms (GCM) 10K type strain sequencing project: providing services to taxonomists for standard genome sequencing and annotation.</title>
        <authorList>
            <consortium name="The Broad Institute Genomics Platform"/>
            <consortium name="The Broad Institute Genome Sequencing Center for Infectious Disease"/>
            <person name="Wu L."/>
            <person name="Ma J."/>
        </authorList>
    </citation>
    <scope>NUCLEOTIDE SEQUENCE [LARGE SCALE GENOMIC DNA]</scope>
    <source>
        <strain evidence="3">CCUG 49571</strain>
    </source>
</reference>
<protein>
    <submittedName>
        <fullName evidence="2">GNAT family N-acetyltransferase</fullName>
        <ecNumber evidence="2">2.3.1.-</ecNumber>
    </submittedName>
</protein>
<dbReference type="InterPro" id="IPR016181">
    <property type="entry name" value="Acyl_CoA_acyltransferase"/>
</dbReference>
<proteinExistence type="predicted"/>